<feature type="domain" description="Myb/SANT-like DNA-binding" evidence="3">
    <location>
        <begin position="76"/>
        <end position="155"/>
    </location>
</feature>
<feature type="region of interest" description="Disordered" evidence="2">
    <location>
        <begin position="451"/>
        <end position="474"/>
    </location>
</feature>
<evidence type="ECO:0000256" key="1">
    <source>
        <dbReference type="SAM" id="Coils"/>
    </source>
</evidence>
<organism evidence="4 5">
    <name type="scientific">Sphagnum troendelagicum</name>
    <dbReference type="NCBI Taxonomy" id="128251"/>
    <lineage>
        <taxon>Eukaryota</taxon>
        <taxon>Viridiplantae</taxon>
        <taxon>Streptophyta</taxon>
        <taxon>Embryophyta</taxon>
        <taxon>Bryophyta</taxon>
        <taxon>Sphagnophytina</taxon>
        <taxon>Sphagnopsida</taxon>
        <taxon>Sphagnales</taxon>
        <taxon>Sphagnaceae</taxon>
        <taxon>Sphagnum</taxon>
    </lineage>
</organism>
<evidence type="ECO:0000313" key="4">
    <source>
        <dbReference type="EMBL" id="CAK9204450.1"/>
    </source>
</evidence>
<feature type="region of interest" description="Disordered" evidence="2">
    <location>
        <begin position="18"/>
        <end position="68"/>
    </location>
</feature>
<evidence type="ECO:0000256" key="2">
    <source>
        <dbReference type="SAM" id="MobiDB-lite"/>
    </source>
</evidence>
<dbReference type="EMBL" id="OZ019906">
    <property type="protein sequence ID" value="CAK9204450.1"/>
    <property type="molecule type" value="Genomic_DNA"/>
</dbReference>
<evidence type="ECO:0000313" key="5">
    <source>
        <dbReference type="Proteomes" id="UP001497512"/>
    </source>
</evidence>
<reference evidence="4" key="1">
    <citation type="submission" date="2024-02" db="EMBL/GenBank/DDBJ databases">
        <authorList>
            <consortium name="ELIXIR-Norway"/>
            <consortium name="Elixir Norway"/>
        </authorList>
    </citation>
    <scope>NUCLEOTIDE SEQUENCE</scope>
</reference>
<dbReference type="Pfam" id="PF13837">
    <property type="entry name" value="Myb_DNA-bind_4"/>
    <property type="match status" value="1"/>
</dbReference>
<evidence type="ECO:0000259" key="3">
    <source>
        <dbReference type="Pfam" id="PF13837"/>
    </source>
</evidence>
<feature type="coiled-coil region" evidence="1">
    <location>
        <begin position="291"/>
        <end position="404"/>
    </location>
</feature>
<keyword evidence="1" id="KW-0175">Coiled coil</keyword>
<dbReference type="Gene3D" id="1.10.10.60">
    <property type="entry name" value="Homeodomain-like"/>
    <property type="match status" value="1"/>
</dbReference>
<gene>
    <name evidence="4" type="ORF">CSSPTR1EN2_LOCUS7392</name>
</gene>
<keyword evidence="5" id="KW-1185">Reference proteome</keyword>
<dbReference type="Proteomes" id="UP001497512">
    <property type="component" value="Chromosome 14"/>
</dbReference>
<sequence length="488" mass="55099">MVVAGGSALTLGLNPTVNGEMQLHPHPPAQGCVSDQEVSQDDDDSQGLVEAGDQANPAGRENHARKRRHRRLDVAQWTDPAVKVLIYSLRLLRISSGMYDDDLVDKDTGRRPSRSNKQIWKLVASAMRVLGHNFDAGQCKTKFKGLKSEYGTTAQNLGFSGGSHAAVPGNWEEISNASEENREKTHKFKFFGEMRGYFAGSPVPSPESLFSAEKAEEFMKILETVKHDLDLGRRKGLDKEKCSINKGLAVDCQGTGRSEGNFLKINSVRAIGKPPVPQPVWTTNHLTDESLHQEETDVQQLQASFEDTRKRKDSMVEKEAELKEEYRAKKLQLKYRQLQLAEKIFDLQVRKVEQEEQQLRLEENNYQLQVRKAEHAMQHSTRKLELETRQLDMEERRLKQQEEHFMILQSCRINEREHMDESAARHGEQDRQQIDNTTICFPAFELHTQAMSPRRSAGELPLNPSMAGAGSGQSFLSISVTDPVKLGA</sequence>
<dbReference type="InterPro" id="IPR044822">
    <property type="entry name" value="Myb_DNA-bind_4"/>
</dbReference>
<accession>A0ABP0TU44</accession>
<protein>
    <recommendedName>
        <fullName evidence="3">Myb/SANT-like DNA-binding domain-containing protein</fullName>
    </recommendedName>
</protein>
<name>A0ABP0TU44_9BRYO</name>
<proteinExistence type="predicted"/>